<dbReference type="RefSeq" id="WP_087046120.1">
    <property type="nucleotide sequence ID" value="NZ_FCOB02000011.1"/>
</dbReference>
<dbReference type="SUPFAM" id="SSF53850">
    <property type="entry name" value="Periplasmic binding protein-like II"/>
    <property type="match status" value="1"/>
</dbReference>
<dbReference type="GO" id="GO:0030288">
    <property type="term" value="C:outer membrane-bounded periplasmic space"/>
    <property type="evidence" value="ECO:0007669"/>
    <property type="project" value="TreeGrafter"/>
</dbReference>
<organism evidence="7 8">
    <name type="scientific">Caballeronia ptereochthonis</name>
    <dbReference type="NCBI Taxonomy" id="1777144"/>
    <lineage>
        <taxon>Bacteria</taxon>
        <taxon>Pseudomonadati</taxon>
        <taxon>Pseudomonadota</taxon>
        <taxon>Betaproteobacteria</taxon>
        <taxon>Burkholderiales</taxon>
        <taxon>Burkholderiaceae</taxon>
        <taxon>Caballeronia</taxon>
    </lineage>
</organism>
<evidence type="ECO:0000256" key="3">
    <source>
        <dbReference type="ARBA" id="ARBA00022448"/>
    </source>
</evidence>
<dbReference type="PANTHER" id="PTHR30006">
    <property type="entry name" value="THIAMINE-BINDING PERIPLASMIC PROTEIN-RELATED"/>
    <property type="match status" value="1"/>
</dbReference>
<dbReference type="PANTHER" id="PTHR30006:SF3">
    <property type="entry name" value="THIAMINE-BINDING PERIPLASMIC PROTEIN"/>
    <property type="match status" value="1"/>
</dbReference>
<feature type="chain" id="PRO_5007621303" evidence="6">
    <location>
        <begin position="27"/>
        <end position="351"/>
    </location>
</feature>
<dbReference type="OrthoDB" id="8874923at2"/>
<dbReference type="GO" id="GO:0030975">
    <property type="term" value="F:thiamine binding"/>
    <property type="evidence" value="ECO:0007669"/>
    <property type="project" value="TreeGrafter"/>
</dbReference>
<name>A0A158B3V8_9BURK</name>
<evidence type="ECO:0000313" key="8">
    <source>
        <dbReference type="Proteomes" id="UP000054978"/>
    </source>
</evidence>
<evidence type="ECO:0000256" key="4">
    <source>
        <dbReference type="ARBA" id="ARBA00022729"/>
    </source>
</evidence>
<dbReference type="InterPro" id="IPR006311">
    <property type="entry name" value="TAT_signal"/>
</dbReference>
<dbReference type="GO" id="GO:0030976">
    <property type="term" value="F:thiamine pyrophosphate binding"/>
    <property type="evidence" value="ECO:0007669"/>
    <property type="project" value="TreeGrafter"/>
</dbReference>
<dbReference type="InterPro" id="IPR006059">
    <property type="entry name" value="SBP"/>
</dbReference>
<dbReference type="STRING" id="1777144.AWB83_02735"/>
<dbReference type="CDD" id="cd13589">
    <property type="entry name" value="PBP2_polyamine_RpCGA009"/>
    <property type="match status" value="1"/>
</dbReference>
<comment type="similarity">
    <text evidence="2">Belongs to the bacterial solute-binding protein 1 family.</text>
</comment>
<evidence type="ECO:0000256" key="1">
    <source>
        <dbReference type="ARBA" id="ARBA00004418"/>
    </source>
</evidence>
<accession>A0A158B3V8</accession>
<dbReference type="Proteomes" id="UP000054978">
    <property type="component" value="Unassembled WGS sequence"/>
</dbReference>
<comment type="caution">
    <text evidence="7">The sequence shown here is derived from an EMBL/GenBank/DDBJ whole genome shotgun (WGS) entry which is preliminary data.</text>
</comment>
<dbReference type="AlphaFoldDB" id="A0A158B3V8"/>
<keyword evidence="5" id="KW-0574">Periplasm</keyword>
<dbReference type="GO" id="GO:0015888">
    <property type="term" value="P:thiamine transport"/>
    <property type="evidence" value="ECO:0007669"/>
    <property type="project" value="TreeGrafter"/>
</dbReference>
<gene>
    <name evidence="7" type="ORF">AWB83_02735</name>
</gene>
<feature type="signal peptide" evidence="6">
    <location>
        <begin position="1"/>
        <end position="26"/>
    </location>
</feature>
<evidence type="ECO:0000256" key="6">
    <source>
        <dbReference type="SAM" id="SignalP"/>
    </source>
</evidence>
<keyword evidence="8" id="KW-1185">Reference proteome</keyword>
<keyword evidence="3" id="KW-0813">Transport</keyword>
<dbReference type="Gene3D" id="3.40.190.10">
    <property type="entry name" value="Periplasmic binding protein-like II"/>
    <property type="match status" value="2"/>
</dbReference>
<evidence type="ECO:0000256" key="5">
    <source>
        <dbReference type="ARBA" id="ARBA00022764"/>
    </source>
</evidence>
<evidence type="ECO:0000313" key="7">
    <source>
        <dbReference type="EMBL" id="SAK64679.1"/>
    </source>
</evidence>
<keyword evidence="4 6" id="KW-0732">Signal</keyword>
<proteinExistence type="inferred from homology"/>
<dbReference type="EMBL" id="FCOB02000011">
    <property type="protein sequence ID" value="SAK64679.1"/>
    <property type="molecule type" value="Genomic_DNA"/>
</dbReference>
<comment type="subcellular location">
    <subcellularLocation>
        <location evidence="1">Periplasm</location>
    </subcellularLocation>
</comment>
<dbReference type="Pfam" id="PF13416">
    <property type="entry name" value="SBP_bac_8"/>
    <property type="match status" value="1"/>
</dbReference>
<sequence>MQKIDRRGFLTLAGAALAASAAPAFSATSSGRPDSITVRDAGGSYVDAFREAFYLPFEAKTGIKVVPAASAPEPTAQIKAMVEAKSYLWDVALLSLAAHDQCVKSDLLEPLNIGGSAYDDLPPEYRRPHFAGVDVYTTVLAYRADKVKRAPQSWQDFWNVNDFPGRRALRNFPFDTVEIALMADGVPTGKVYPCDLDRSFASLNRIRPAVNAWWTAGAQSTQLLQTGEVDMIAIWNGAAQRTIDAGAPVKLVWNQNIAGVEGWCIVRGTPKAQAAREFVAFAMQPQQQALLAKYMSYGPANPKAYEHIDPKRAQVLSTNPDYRKVALMIDNDYWVTHKDKTIEQFNAWRMR</sequence>
<protein>
    <submittedName>
        <fullName evidence="7">Extracellular solute-binding protein</fullName>
    </submittedName>
</protein>
<dbReference type="PROSITE" id="PS51318">
    <property type="entry name" value="TAT"/>
    <property type="match status" value="1"/>
</dbReference>
<reference evidence="7" key="1">
    <citation type="submission" date="2016-01" db="EMBL/GenBank/DDBJ databases">
        <authorList>
            <person name="Peeters C."/>
        </authorList>
    </citation>
    <scope>NUCLEOTIDE SEQUENCE [LARGE SCALE GENOMIC DNA]</scope>
    <source>
        <strain evidence="7">LMG 29326</strain>
    </source>
</reference>
<evidence type="ECO:0000256" key="2">
    <source>
        <dbReference type="ARBA" id="ARBA00008520"/>
    </source>
</evidence>